<reference evidence="1" key="1">
    <citation type="journal article" date="2021" name="Proc. Natl. Acad. Sci. U.S.A.">
        <title>A Catalog of Tens of Thousands of Viruses from Human Metagenomes Reveals Hidden Associations with Chronic Diseases.</title>
        <authorList>
            <person name="Tisza M.J."/>
            <person name="Buck C.B."/>
        </authorList>
    </citation>
    <scope>NUCLEOTIDE SEQUENCE</scope>
    <source>
        <strain evidence="1">CtdNl2</strain>
    </source>
</reference>
<organism evidence="1">
    <name type="scientific">Myoviridae sp. ctdNl2</name>
    <dbReference type="NCBI Taxonomy" id="2825140"/>
    <lineage>
        <taxon>Viruses</taxon>
        <taxon>Duplodnaviria</taxon>
        <taxon>Heunggongvirae</taxon>
        <taxon>Uroviricota</taxon>
        <taxon>Caudoviricetes</taxon>
    </lineage>
</organism>
<name>A0A8S5QGR7_9CAUD</name>
<evidence type="ECO:0000313" key="1">
    <source>
        <dbReference type="EMBL" id="DAE18240.1"/>
    </source>
</evidence>
<dbReference type="EMBL" id="BK015652">
    <property type="protein sequence ID" value="DAE18240.1"/>
    <property type="molecule type" value="Genomic_DNA"/>
</dbReference>
<sequence>MIRCHSFTVFQQFTRLFKTLLLESCDLKM</sequence>
<protein>
    <submittedName>
        <fullName evidence="1">Uncharacterized protein</fullName>
    </submittedName>
</protein>
<accession>A0A8S5QGR7</accession>
<proteinExistence type="predicted"/>